<evidence type="ECO:0000313" key="2">
    <source>
        <dbReference type="Proteomes" id="UP000799755"/>
    </source>
</evidence>
<name>A0ACB6R8Y7_9PLEO</name>
<dbReference type="Proteomes" id="UP000799755">
    <property type="component" value="Unassembled WGS sequence"/>
</dbReference>
<comment type="caution">
    <text evidence="1">The sequence shown here is derived from an EMBL/GenBank/DDBJ whole genome shotgun (WGS) entry which is preliminary data.</text>
</comment>
<protein>
    <submittedName>
        <fullName evidence="1">Uncharacterized protein</fullName>
    </submittedName>
</protein>
<evidence type="ECO:0000313" key="1">
    <source>
        <dbReference type="EMBL" id="KAF2474787.1"/>
    </source>
</evidence>
<accession>A0ACB6R8Y7</accession>
<gene>
    <name evidence="1" type="ORF">BDR25DRAFT_112051</name>
</gene>
<sequence length="198" mass="21694">MFDTGVAVREASTRHSSRALSKDVRPARCSDGTVRENLKQLTRRVREQKKGTADELMQKLDDGVEDACAVSFWSRGNTRAFYVACSRCVFFLAAGPSRALPSPCRSNRRGTTRWPAAPAFCGSSGGRAPHHTSAWALVRTEAVRRWLLNSSSQANARLTAPSLKPQIASAYHLNLPVQCMPKKPSPDEALFCFNPSAS</sequence>
<organism evidence="1 2">
    <name type="scientific">Lindgomyces ingoldianus</name>
    <dbReference type="NCBI Taxonomy" id="673940"/>
    <lineage>
        <taxon>Eukaryota</taxon>
        <taxon>Fungi</taxon>
        <taxon>Dikarya</taxon>
        <taxon>Ascomycota</taxon>
        <taxon>Pezizomycotina</taxon>
        <taxon>Dothideomycetes</taxon>
        <taxon>Pleosporomycetidae</taxon>
        <taxon>Pleosporales</taxon>
        <taxon>Lindgomycetaceae</taxon>
        <taxon>Lindgomyces</taxon>
    </lineage>
</organism>
<reference evidence="1" key="1">
    <citation type="journal article" date="2020" name="Stud. Mycol.">
        <title>101 Dothideomycetes genomes: a test case for predicting lifestyles and emergence of pathogens.</title>
        <authorList>
            <person name="Haridas S."/>
            <person name="Albert R."/>
            <person name="Binder M."/>
            <person name="Bloem J."/>
            <person name="Labutti K."/>
            <person name="Salamov A."/>
            <person name="Andreopoulos B."/>
            <person name="Baker S."/>
            <person name="Barry K."/>
            <person name="Bills G."/>
            <person name="Bluhm B."/>
            <person name="Cannon C."/>
            <person name="Castanera R."/>
            <person name="Culley D."/>
            <person name="Daum C."/>
            <person name="Ezra D."/>
            <person name="Gonzalez J."/>
            <person name="Henrissat B."/>
            <person name="Kuo A."/>
            <person name="Liang C."/>
            <person name="Lipzen A."/>
            <person name="Lutzoni F."/>
            <person name="Magnuson J."/>
            <person name="Mondo S."/>
            <person name="Nolan M."/>
            <person name="Ohm R."/>
            <person name="Pangilinan J."/>
            <person name="Park H.-J."/>
            <person name="Ramirez L."/>
            <person name="Alfaro M."/>
            <person name="Sun H."/>
            <person name="Tritt A."/>
            <person name="Yoshinaga Y."/>
            <person name="Zwiers L.-H."/>
            <person name="Turgeon B."/>
            <person name="Goodwin S."/>
            <person name="Spatafora J."/>
            <person name="Crous P."/>
            <person name="Grigoriev I."/>
        </authorList>
    </citation>
    <scope>NUCLEOTIDE SEQUENCE</scope>
    <source>
        <strain evidence="1">ATCC 200398</strain>
    </source>
</reference>
<proteinExistence type="predicted"/>
<dbReference type="EMBL" id="MU003497">
    <property type="protein sequence ID" value="KAF2474787.1"/>
    <property type="molecule type" value="Genomic_DNA"/>
</dbReference>
<keyword evidence="2" id="KW-1185">Reference proteome</keyword>